<feature type="transmembrane region" description="Helical" evidence="1">
    <location>
        <begin position="6"/>
        <end position="25"/>
    </location>
</feature>
<dbReference type="EMBL" id="CP000538">
    <property type="protein sequence ID" value="EAQ73040.1"/>
    <property type="molecule type" value="Genomic_DNA"/>
</dbReference>
<name>A0A0H3PIV4_CAMJJ</name>
<dbReference type="Proteomes" id="UP000000646">
    <property type="component" value="Chromosome"/>
</dbReference>
<keyword evidence="1" id="KW-0472">Membrane</keyword>
<reference evidence="3" key="1">
    <citation type="submission" date="2006-12" db="EMBL/GenBank/DDBJ databases">
        <authorList>
            <person name="Fouts D.E."/>
            <person name="Nelson K.E."/>
            <person name="Sebastian Y."/>
        </authorList>
    </citation>
    <scope>NUCLEOTIDE SEQUENCE [LARGE SCALE GENOMIC DNA]</scope>
    <source>
        <strain evidence="3">81-176</strain>
    </source>
</reference>
<keyword evidence="1" id="KW-0812">Transmembrane</keyword>
<proteinExistence type="predicted"/>
<dbReference type="AlphaFoldDB" id="A0A0H3PIV4"/>
<evidence type="ECO:0000313" key="2">
    <source>
        <dbReference type="EMBL" id="EAQ73040.1"/>
    </source>
</evidence>
<evidence type="ECO:0000313" key="3">
    <source>
        <dbReference type="Proteomes" id="UP000000646"/>
    </source>
</evidence>
<protein>
    <submittedName>
        <fullName evidence="2">Membrane protein, putative</fullName>
    </submittedName>
</protein>
<accession>A0A0H3PIV4</accession>
<dbReference type="KEGG" id="cjj:CJJ81176_0569"/>
<keyword evidence="1" id="KW-1133">Transmembrane helix</keyword>
<sequence>MNYKLSLSPLFVLEIIASILFIVFFGFGNFLFFILLSMIFGAVLLGIFWKNMLEFQMGGLKDMLTQFSFVIAGFLLVFPGIITSVFGIFVFFFGIALKLITKSKYQYTKQEYQNSNEEIIDVEIIEDRK</sequence>
<dbReference type="GO" id="GO:0016020">
    <property type="term" value="C:membrane"/>
    <property type="evidence" value="ECO:0007669"/>
    <property type="project" value="InterPro"/>
</dbReference>
<gene>
    <name evidence="2" type="ordered locus">CJJ81176_0569</name>
</gene>
<dbReference type="RefSeq" id="WP_002854991.1">
    <property type="nucleotide sequence ID" value="NC_008787.1"/>
</dbReference>
<dbReference type="HOGENOM" id="CLU_158474_0_0_7"/>
<evidence type="ECO:0000256" key="1">
    <source>
        <dbReference type="SAM" id="Phobius"/>
    </source>
</evidence>
<dbReference type="InterPro" id="IPR007313">
    <property type="entry name" value="FxsA"/>
</dbReference>
<feature type="transmembrane region" description="Helical" evidence="1">
    <location>
        <begin position="69"/>
        <end position="97"/>
    </location>
</feature>
<organism evidence="2 3">
    <name type="scientific">Campylobacter jejuni subsp. jejuni serotype O:23/36 (strain 81-176)</name>
    <dbReference type="NCBI Taxonomy" id="354242"/>
    <lineage>
        <taxon>Bacteria</taxon>
        <taxon>Pseudomonadati</taxon>
        <taxon>Campylobacterota</taxon>
        <taxon>Epsilonproteobacteria</taxon>
        <taxon>Campylobacterales</taxon>
        <taxon>Campylobacteraceae</taxon>
        <taxon>Campylobacter</taxon>
    </lineage>
</organism>
<feature type="transmembrane region" description="Helical" evidence="1">
    <location>
        <begin position="30"/>
        <end position="49"/>
    </location>
</feature>
<dbReference type="NCBIfam" id="NF008528">
    <property type="entry name" value="PRK11463.1-2"/>
    <property type="match status" value="1"/>
</dbReference>